<evidence type="ECO:0000256" key="3">
    <source>
        <dbReference type="ARBA" id="ARBA00022691"/>
    </source>
</evidence>
<evidence type="ECO:0000256" key="1">
    <source>
        <dbReference type="ARBA" id="ARBA00022603"/>
    </source>
</evidence>
<organism evidence="6 7">
    <name type="scientific">Desulfoscipio geothermicus DSM 3669</name>
    <dbReference type="NCBI Taxonomy" id="1121426"/>
    <lineage>
        <taxon>Bacteria</taxon>
        <taxon>Bacillati</taxon>
        <taxon>Bacillota</taxon>
        <taxon>Clostridia</taxon>
        <taxon>Eubacteriales</taxon>
        <taxon>Desulfallaceae</taxon>
        <taxon>Desulfoscipio</taxon>
    </lineage>
</organism>
<evidence type="ECO:0000313" key="7">
    <source>
        <dbReference type="Proteomes" id="UP000199584"/>
    </source>
</evidence>
<dbReference type="PROSITE" id="PS51687">
    <property type="entry name" value="SAM_MT_RNA_M5U"/>
    <property type="match status" value="1"/>
</dbReference>
<dbReference type="PANTHER" id="PTHR11061:SF30">
    <property type="entry name" value="TRNA (URACIL(54)-C(5))-METHYLTRANSFERASE"/>
    <property type="match status" value="1"/>
</dbReference>
<keyword evidence="7" id="KW-1185">Reference proteome</keyword>
<dbReference type="Pfam" id="PF05958">
    <property type="entry name" value="tRNA_U5-meth_tr"/>
    <property type="match status" value="1"/>
</dbReference>
<evidence type="ECO:0000256" key="5">
    <source>
        <dbReference type="PROSITE-ProRule" id="PRU10015"/>
    </source>
</evidence>
<dbReference type="Gene3D" id="3.40.50.150">
    <property type="entry name" value="Vaccinia Virus protein VP39"/>
    <property type="match status" value="1"/>
</dbReference>
<feature type="active site" description="Nucleophile" evidence="4">
    <location>
        <position position="74"/>
    </location>
</feature>
<keyword evidence="3 4" id="KW-0949">S-adenosyl-L-methionine</keyword>
<dbReference type="PROSITE" id="PS01231">
    <property type="entry name" value="TRMA_2"/>
    <property type="match status" value="1"/>
</dbReference>
<dbReference type="InterPro" id="IPR030391">
    <property type="entry name" value="MeTrfase_TrmA_CS"/>
</dbReference>
<keyword evidence="2 4" id="KW-0808">Transferase</keyword>
<dbReference type="InterPro" id="IPR030390">
    <property type="entry name" value="MeTrfase_TrmA_AS"/>
</dbReference>
<feature type="active site" evidence="5">
    <location>
        <position position="74"/>
    </location>
</feature>
<dbReference type="PANTHER" id="PTHR11061">
    <property type="entry name" value="RNA M5U METHYLTRANSFERASE"/>
    <property type="match status" value="1"/>
</dbReference>
<reference evidence="7" key="1">
    <citation type="submission" date="2016-10" db="EMBL/GenBank/DDBJ databases">
        <authorList>
            <person name="Varghese N."/>
            <person name="Submissions S."/>
        </authorList>
    </citation>
    <scope>NUCLEOTIDE SEQUENCE [LARGE SCALE GENOMIC DNA]</scope>
    <source>
        <strain evidence="7">DSM 3669</strain>
    </source>
</reference>
<gene>
    <name evidence="6" type="ORF">SAMN05660706_12130</name>
</gene>
<dbReference type="EMBL" id="FOYM01000021">
    <property type="protein sequence ID" value="SFR10527.1"/>
    <property type="molecule type" value="Genomic_DNA"/>
</dbReference>
<dbReference type="GO" id="GO:0070041">
    <property type="term" value="F:rRNA (uridine-C5-)-methyltransferase activity"/>
    <property type="evidence" value="ECO:0007669"/>
    <property type="project" value="TreeGrafter"/>
</dbReference>
<dbReference type="STRING" id="39060.SAMN05660706_12130"/>
<accession>A0A1I6DYR9</accession>
<dbReference type="Proteomes" id="UP000199584">
    <property type="component" value="Unassembled WGS sequence"/>
</dbReference>
<dbReference type="GO" id="GO:0070475">
    <property type="term" value="P:rRNA base methylation"/>
    <property type="evidence" value="ECO:0007669"/>
    <property type="project" value="TreeGrafter"/>
</dbReference>
<proteinExistence type="inferred from homology"/>
<keyword evidence="1 4" id="KW-0489">Methyltransferase</keyword>
<dbReference type="AlphaFoldDB" id="A0A1I6DYR9"/>
<comment type="caution">
    <text evidence="4">Lacks conserved residue(s) required for the propagation of feature annotation.</text>
</comment>
<feature type="binding site" evidence="4">
    <location>
        <position position="47"/>
    </location>
    <ligand>
        <name>S-adenosyl-L-methionine</name>
        <dbReference type="ChEBI" id="CHEBI:59789"/>
    </ligand>
</feature>
<evidence type="ECO:0000313" key="6">
    <source>
        <dbReference type="EMBL" id="SFR10527.1"/>
    </source>
</evidence>
<dbReference type="RefSeq" id="WP_092484859.1">
    <property type="nucleotide sequence ID" value="NZ_FOYM01000021.1"/>
</dbReference>
<dbReference type="InterPro" id="IPR029063">
    <property type="entry name" value="SAM-dependent_MTases_sf"/>
</dbReference>
<name>A0A1I6DYR9_9FIRM</name>
<dbReference type="PROSITE" id="PS01230">
    <property type="entry name" value="TRMA_1"/>
    <property type="match status" value="1"/>
</dbReference>
<sequence>MPRAVKDARANDSLNGIKNTRLYAWFVEKVLPEQVAAGYRPNVVVLDPPRAGRRSAVLEAVAQSCARRVVYVSCDPATLAQDIARLAAQGYAQAKVQPVDMFPHTAHVECVIGIQRVRSTK</sequence>
<evidence type="ECO:0000256" key="2">
    <source>
        <dbReference type="ARBA" id="ARBA00022679"/>
    </source>
</evidence>
<dbReference type="InterPro" id="IPR010280">
    <property type="entry name" value="U5_MeTrfase_fam"/>
</dbReference>
<dbReference type="SUPFAM" id="SSF53335">
    <property type="entry name" value="S-adenosyl-L-methionine-dependent methyltransferases"/>
    <property type="match status" value="1"/>
</dbReference>
<dbReference type="OrthoDB" id="9804590at2"/>
<evidence type="ECO:0000256" key="4">
    <source>
        <dbReference type="PROSITE-ProRule" id="PRU01024"/>
    </source>
</evidence>
<protein>
    <submittedName>
        <fullName evidence="6">tRNA (Uracil-5-)-methyltransferase</fullName>
    </submittedName>
</protein>
<comment type="similarity">
    <text evidence="4">Belongs to the class I-like SAM-binding methyltransferase superfamily. RNA M5U methyltransferase family.</text>
</comment>